<dbReference type="InterPro" id="IPR018225">
    <property type="entry name" value="Transaldolase_AS"/>
</dbReference>
<evidence type="ECO:0000256" key="1">
    <source>
        <dbReference type="ARBA" id="ARBA00004496"/>
    </source>
</evidence>
<keyword evidence="4" id="KW-0704">Schiff base</keyword>
<dbReference type="GO" id="GO:0042182">
    <property type="term" value="P:ketone catabolic process"/>
    <property type="evidence" value="ECO:0007669"/>
    <property type="project" value="UniProtKB-ARBA"/>
</dbReference>
<sequence>MKFFIDTADLDNILENEYIISGVTTNPSLVKKIGKPYHDILEQIVKKTSLEHISAEVLSEEEKGMISEGLSLSKISDRIVVKLPMTIAGVKTAKFLISKGIKVNMTLCFSVTQALIAHNIKANFISPFIGRIDDIVFDGNRLIRDIRTVFDNYESDTKIISASIRSLNHIAESAISGADIATIPPKMIKDSIKHILTEKGLKIFLEDAKNLN</sequence>
<comment type="subcellular location">
    <subcellularLocation>
        <location evidence="1">Cytoplasm</location>
    </subcellularLocation>
</comment>
<evidence type="ECO:0000313" key="6">
    <source>
        <dbReference type="Proteomes" id="UP000018951"/>
    </source>
</evidence>
<dbReference type="InterPro" id="IPR033919">
    <property type="entry name" value="TSA/FSA_arc/bac"/>
</dbReference>
<dbReference type="GO" id="GO:0006098">
    <property type="term" value="P:pentose-phosphate shunt"/>
    <property type="evidence" value="ECO:0007669"/>
    <property type="project" value="UniProtKB-KW"/>
</dbReference>
<comment type="caution">
    <text evidence="5">The sequence shown here is derived from an EMBL/GenBank/DDBJ whole genome shotgun (WGS) entry which is preliminary data.</text>
</comment>
<dbReference type="PATRIC" id="fig|1401685.3.peg.232"/>
<dbReference type="Gene3D" id="3.20.20.70">
    <property type="entry name" value="Aldolase class I"/>
    <property type="match status" value="1"/>
</dbReference>
<dbReference type="SUPFAM" id="SSF51569">
    <property type="entry name" value="Aldolase"/>
    <property type="match status" value="1"/>
</dbReference>
<dbReference type="GO" id="GO:0005737">
    <property type="term" value="C:cytoplasm"/>
    <property type="evidence" value="ECO:0007669"/>
    <property type="project" value="UniProtKB-SubCell"/>
</dbReference>
<gene>
    <name evidence="5" type="ORF">P857_1002</name>
</gene>
<dbReference type="InterPro" id="IPR013785">
    <property type="entry name" value="Aldolase_TIM"/>
</dbReference>
<evidence type="ECO:0000256" key="3">
    <source>
        <dbReference type="ARBA" id="ARBA00023126"/>
    </source>
</evidence>
<reference evidence="5 6" key="1">
    <citation type="journal article" date="2013" name="PLoS ONE">
        <title>Bacterial endosymbiosis in a chordate host: long-term co-evolution and conservation of secondary metabolism.</title>
        <authorList>
            <person name="Kwan J.C."/>
            <person name="Schmidt E.W."/>
        </authorList>
    </citation>
    <scope>NUCLEOTIDE SEQUENCE [LARGE SCALE GENOMIC DNA]</scope>
    <source>
        <strain evidence="6">L6</strain>
    </source>
</reference>
<dbReference type="STRING" id="1401685.P857_1002"/>
<organism evidence="5 6">
    <name type="scientific">Candidatus Xenolissoclinum pacificiensis L6</name>
    <dbReference type="NCBI Taxonomy" id="1401685"/>
    <lineage>
        <taxon>Bacteria</taxon>
        <taxon>Pseudomonadati</taxon>
        <taxon>Pseudomonadota</taxon>
        <taxon>Alphaproteobacteria</taxon>
        <taxon>Rickettsiales</taxon>
        <taxon>Anaplasmataceae</taxon>
        <taxon>Candidatus Xenolissoclinum</taxon>
    </lineage>
</organism>
<dbReference type="AlphaFoldDB" id="W2V0P4"/>
<dbReference type="InterPro" id="IPR001585">
    <property type="entry name" value="TAL/FSA"/>
</dbReference>
<dbReference type="Proteomes" id="UP000018951">
    <property type="component" value="Unassembled WGS sequence"/>
</dbReference>
<proteinExistence type="predicted"/>
<dbReference type="Pfam" id="PF00923">
    <property type="entry name" value="TAL_FSA"/>
    <property type="match status" value="1"/>
</dbReference>
<keyword evidence="3" id="KW-0570">Pentose shunt</keyword>
<evidence type="ECO:0000256" key="2">
    <source>
        <dbReference type="ARBA" id="ARBA00022490"/>
    </source>
</evidence>
<evidence type="ECO:0000256" key="4">
    <source>
        <dbReference type="ARBA" id="ARBA00023270"/>
    </source>
</evidence>
<keyword evidence="6" id="KW-1185">Reference proteome</keyword>
<evidence type="ECO:0000313" key="5">
    <source>
        <dbReference type="EMBL" id="ETO91824.1"/>
    </source>
</evidence>
<dbReference type="CDD" id="cd00956">
    <property type="entry name" value="Transaldolase_FSA"/>
    <property type="match status" value="1"/>
</dbReference>
<dbReference type="PANTHER" id="PTHR10683:SF40">
    <property type="entry name" value="FRUCTOSE-6-PHOSPHATE ALDOLASE 1-RELATED"/>
    <property type="match status" value="1"/>
</dbReference>
<protein>
    <submittedName>
        <fullName evidence="5">Transaldolase</fullName>
    </submittedName>
</protein>
<name>W2V0P4_9RICK</name>
<dbReference type="GO" id="GO:0016832">
    <property type="term" value="F:aldehyde-lyase activity"/>
    <property type="evidence" value="ECO:0007669"/>
    <property type="project" value="InterPro"/>
</dbReference>
<dbReference type="EMBL" id="AXCJ01000001">
    <property type="protein sequence ID" value="ETO91824.1"/>
    <property type="molecule type" value="Genomic_DNA"/>
</dbReference>
<dbReference type="GO" id="GO:0005975">
    <property type="term" value="P:carbohydrate metabolic process"/>
    <property type="evidence" value="ECO:0007669"/>
    <property type="project" value="InterPro"/>
</dbReference>
<dbReference type="FunFam" id="3.20.20.70:FF:000018">
    <property type="entry name" value="Probable transaldolase"/>
    <property type="match status" value="1"/>
</dbReference>
<keyword evidence="2" id="KW-0963">Cytoplasm</keyword>
<dbReference type="PROSITE" id="PS01054">
    <property type="entry name" value="TRANSALDOLASE_1"/>
    <property type="match status" value="1"/>
</dbReference>
<dbReference type="PANTHER" id="PTHR10683">
    <property type="entry name" value="TRANSALDOLASE"/>
    <property type="match status" value="1"/>
</dbReference>
<accession>W2V0P4</accession>